<feature type="compositionally biased region" description="Basic and acidic residues" evidence="1">
    <location>
        <begin position="261"/>
        <end position="270"/>
    </location>
</feature>
<keyword evidence="2" id="KW-1185">Reference proteome</keyword>
<name>A0A914RY01_PAREQ</name>
<evidence type="ECO:0000313" key="2">
    <source>
        <dbReference type="Proteomes" id="UP000887564"/>
    </source>
</evidence>
<dbReference type="Proteomes" id="UP000887564">
    <property type="component" value="Unplaced"/>
</dbReference>
<feature type="compositionally biased region" description="Basic and acidic residues" evidence="1">
    <location>
        <begin position="1"/>
        <end position="13"/>
    </location>
</feature>
<evidence type="ECO:0000313" key="3">
    <source>
        <dbReference type="WBParaSite" id="PEQ_0001138001-mRNA-1"/>
    </source>
</evidence>
<evidence type="ECO:0000256" key="1">
    <source>
        <dbReference type="SAM" id="MobiDB-lite"/>
    </source>
</evidence>
<proteinExistence type="predicted"/>
<accession>A0A914RY01</accession>
<protein>
    <submittedName>
        <fullName evidence="3">ANK_REP_REGION domain-containing protein</fullName>
    </submittedName>
</protein>
<feature type="compositionally biased region" description="Polar residues" evidence="1">
    <location>
        <begin position="246"/>
        <end position="260"/>
    </location>
</feature>
<dbReference type="AlphaFoldDB" id="A0A914RY01"/>
<feature type="region of interest" description="Disordered" evidence="1">
    <location>
        <begin position="246"/>
        <end position="270"/>
    </location>
</feature>
<dbReference type="Gene3D" id="1.25.40.20">
    <property type="entry name" value="Ankyrin repeat-containing domain"/>
    <property type="match status" value="1"/>
</dbReference>
<organism evidence="2 3">
    <name type="scientific">Parascaris equorum</name>
    <name type="common">Equine roundworm</name>
    <dbReference type="NCBI Taxonomy" id="6256"/>
    <lineage>
        <taxon>Eukaryota</taxon>
        <taxon>Metazoa</taxon>
        <taxon>Ecdysozoa</taxon>
        <taxon>Nematoda</taxon>
        <taxon>Chromadorea</taxon>
        <taxon>Rhabditida</taxon>
        <taxon>Spirurina</taxon>
        <taxon>Ascaridomorpha</taxon>
        <taxon>Ascaridoidea</taxon>
        <taxon>Ascarididae</taxon>
        <taxon>Parascaris</taxon>
    </lineage>
</organism>
<reference evidence="3" key="1">
    <citation type="submission" date="2022-11" db="UniProtKB">
        <authorList>
            <consortium name="WormBaseParasite"/>
        </authorList>
    </citation>
    <scope>IDENTIFICATION</scope>
</reference>
<dbReference type="WBParaSite" id="PEQ_0001138001-mRNA-1">
    <property type="protein sequence ID" value="PEQ_0001138001-mRNA-1"/>
    <property type="gene ID" value="PEQ_0001138001"/>
</dbReference>
<sequence length="318" mass="36536">MERDSSTRTRNRSDSQPPSSPSHARIPRNRQAVHTYIPHATMECERWLRARLHDLRMKTIFDQKTDIHLPQKLEKSFTEFNPDERNIRGETLIISVIRYEPDKANQVGLISHHNANLTAADKMGNTALMYAAMYSQSSLVSYLAEELSKRWALDAFRAKNRMGYTAETLARKNERYMMLKKQRLKTVKRLRDFVASNLKYSPEFASWKRFVCLYRVSASILYLCAIMLTLAEKDSLQSGSSLPQLESVQRRNSLSPNEGTSDLHKTRSMSEVDLRANNLPKLPDVKLTSTRRLTKRTITSKITHGLSFVCPHISISSC</sequence>
<dbReference type="SUPFAM" id="SSF48403">
    <property type="entry name" value="Ankyrin repeat"/>
    <property type="match status" value="1"/>
</dbReference>
<dbReference type="InterPro" id="IPR036770">
    <property type="entry name" value="Ankyrin_rpt-contain_sf"/>
</dbReference>
<feature type="region of interest" description="Disordered" evidence="1">
    <location>
        <begin position="1"/>
        <end position="30"/>
    </location>
</feature>